<dbReference type="Pfam" id="PF00553">
    <property type="entry name" value="CBM_2"/>
    <property type="match status" value="1"/>
</dbReference>
<feature type="transmembrane region" description="Helical" evidence="2">
    <location>
        <begin position="34"/>
        <end position="57"/>
    </location>
</feature>
<keyword evidence="2" id="KW-1133">Transmembrane helix</keyword>
<dbReference type="PROSITE" id="PS51173">
    <property type="entry name" value="CBM2"/>
    <property type="match status" value="1"/>
</dbReference>
<keyword evidence="2" id="KW-0472">Membrane</keyword>
<feature type="compositionally biased region" description="Basic and acidic residues" evidence="1">
    <location>
        <begin position="1"/>
        <end position="15"/>
    </location>
</feature>
<accession>A0A365H2K5</accession>
<evidence type="ECO:0000313" key="5">
    <source>
        <dbReference type="Proteomes" id="UP000251891"/>
    </source>
</evidence>
<dbReference type="SUPFAM" id="SSF49384">
    <property type="entry name" value="Carbohydrate-binding domain"/>
    <property type="match status" value="1"/>
</dbReference>
<dbReference type="Proteomes" id="UP000251891">
    <property type="component" value="Unassembled WGS sequence"/>
</dbReference>
<protein>
    <recommendedName>
        <fullName evidence="3">CBM2 domain-containing protein</fullName>
    </recommendedName>
</protein>
<feature type="region of interest" description="Disordered" evidence="1">
    <location>
        <begin position="67"/>
        <end position="93"/>
    </location>
</feature>
<name>A0A365H2K5_9ACTN</name>
<keyword evidence="5" id="KW-1185">Reference proteome</keyword>
<evidence type="ECO:0000256" key="2">
    <source>
        <dbReference type="SAM" id="Phobius"/>
    </source>
</evidence>
<dbReference type="Gene3D" id="2.60.40.290">
    <property type="match status" value="1"/>
</dbReference>
<dbReference type="InterPro" id="IPR012291">
    <property type="entry name" value="CBM2_carb-bd_dom_sf"/>
</dbReference>
<reference evidence="4 5" key="1">
    <citation type="submission" date="2018-06" db="EMBL/GenBank/DDBJ databases">
        <title>Actinomadura craniellae sp. nov. isolated from marine sponge Craniella sp.</title>
        <authorList>
            <person name="Li L."/>
            <person name="Xu Q.H."/>
            <person name="Lin H.W."/>
            <person name="Lu Y.H."/>
        </authorList>
    </citation>
    <scope>NUCLEOTIDE SEQUENCE [LARGE SCALE GENOMIC DNA]</scope>
    <source>
        <strain evidence="4 5">LHW63021</strain>
    </source>
</reference>
<dbReference type="GO" id="GO:0004553">
    <property type="term" value="F:hydrolase activity, hydrolyzing O-glycosyl compounds"/>
    <property type="evidence" value="ECO:0007669"/>
    <property type="project" value="InterPro"/>
</dbReference>
<dbReference type="GO" id="GO:0005975">
    <property type="term" value="P:carbohydrate metabolic process"/>
    <property type="evidence" value="ECO:0007669"/>
    <property type="project" value="InterPro"/>
</dbReference>
<dbReference type="EMBL" id="QLYX01000013">
    <property type="protein sequence ID" value="RAY12453.1"/>
    <property type="molecule type" value="Genomic_DNA"/>
</dbReference>
<dbReference type="InterPro" id="IPR001919">
    <property type="entry name" value="CBD2"/>
</dbReference>
<keyword evidence="2" id="KW-0812">Transmembrane</keyword>
<dbReference type="InterPro" id="IPR008965">
    <property type="entry name" value="CBM2/CBM3_carb-bd_dom_sf"/>
</dbReference>
<organism evidence="4 5">
    <name type="scientific">Actinomadura craniellae</name>
    <dbReference type="NCBI Taxonomy" id="2231787"/>
    <lineage>
        <taxon>Bacteria</taxon>
        <taxon>Bacillati</taxon>
        <taxon>Actinomycetota</taxon>
        <taxon>Actinomycetes</taxon>
        <taxon>Streptosporangiales</taxon>
        <taxon>Thermomonosporaceae</taxon>
        <taxon>Actinomadura</taxon>
    </lineage>
</organism>
<dbReference type="SMART" id="SM00637">
    <property type="entry name" value="CBD_II"/>
    <property type="match status" value="1"/>
</dbReference>
<gene>
    <name evidence="4" type="ORF">DPM19_25270</name>
</gene>
<proteinExistence type="predicted"/>
<feature type="region of interest" description="Disordered" evidence="1">
    <location>
        <begin position="1"/>
        <end position="22"/>
    </location>
</feature>
<feature type="domain" description="CBM2" evidence="3">
    <location>
        <begin position="83"/>
        <end position="197"/>
    </location>
</feature>
<comment type="caution">
    <text evidence="4">The sequence shown here is derived from an EMBL/GenBank/DDBJ whole genome shotgun (WGS) entry which is preliminary data.</text>
</comment>
<dbReference type="AlphaFoldDB" id="A0A365H2K5"/>
<evidence type="ECO:0000256" key="1">
    <source>
        <dbReference type="SAM" id="MobiDB-lite"/>
    </source>
</evidence>
<dbReference type="GO" id="GO:0030247">
    <property type="term" value="F:polysaccharide binding"/>
    <property type="evidence" value="ECO:0007669"/>
    <property type="project" value="UniProtKB-UniRule"/>
</dbReference>
<evidence type="ECO:0000259" key="3">
    <source>
        <dbReference type="PROSITE" id="PS51173"/>
    </source>
</evidence>
<sequence>MIEEDGMGRHTKLADEADLVPEVEEPPAKRRLGWLLSLPLLPITALIVAVGVVVAAVSTSQISLNFAGGTPAQNQPRADAQDDGAARGANERTSRNTRKGLLVAFRATRRLETGFEGTVTIANHGAKPVDGWTLAFKIPNAKVLSVSNAVLVKTGTVATLRGGAIQPGQRVRIGFVAQGAASKPSACLINRTRCVLA</sequence>
<evidence type="ECO:0000313" key="4">
    <source>
        <dbReference type="EMBL" id="RAY12453.1"/>
    </source>
</evidence>